<comment type="caution">
    <text evidence="4">The sequence shown here is derived from an EMBL/GenBank/DDBJ whole genome shotgun (WGS) entry which is preliminary data.</text>
</comment>
<protein>
    <submittedName>
        <fullName evidence="4">Acetyltransferase</fullName>
    </submittedName>
</protein>
<dbReference type="Gene3D" id="3.40.630.30">
    <property type="match status" value="1"/>
</dbReference>
<dbReference type="Pfam" id="PF00583">
    <property type="entry name" value="Acetyltransf_1"/>
    <property type="match status" value="1"/>
</dbReference>
<evidence type="ECO:0000313" key="5">
    <source>
        <dbReference type="Proteomes" id="UP000070255"/>
    </source>
</evidence>
<sequence>MTTQRAGDRTDANPSRAGASRVIVRAAELADAAAIAQMRNQPLVQRGTLAMPHASADAVAAWLMRVAARRGGGVNLCAEVDGRVVGHGGLETFSGRRAHCALLGIGVHDAYAGRGVGGALMAAIVDCADRALGLRRVELTVFADNARAIALYRRFGFTEEGRSRGYAIRAGELVDVLHMARLADAPPFAPR</sequence>
<evidence type="ECO:0000256" key="2">
    <source>
        <dbReference type="ARBA" id="ARBA00023315"/>
    </source>
</evidence>
<dbReference type="InterPro" id="IPR050832">
    <property type="entry name" value="Bact_Acetyltransf"/>
</dbReference>
<dbReference type="RefSeq" id="WP_038749086.1">
    <property type="nucleotide sequence ID" value="NZ_CP013418.1"/>
</dbReference>
<evidence type="ECO:0000259" key="3">
    <source>
        <dbReference type="PROSITE" id="PS51186"/>
    </source>
</evidence>
<accession>A0ABR5T7J4</accession>
<dbReference type="SUPFAM" id="SSF55729">
    <property type="entry name" value="Acyl-CoA N-acyltransferases (Nat)"/>
    <property type="match status" value="1"/>
</dbReference>
<proteinExistence type="predicted"/>
<dbReference type="InterPro" id="IPR016181">
    <property type="entry name" value="Acyl_CoA_acyltransferase"/>
</dbReference>
<dbReference type="PROSITE" id="PS51186">
    <property type="entry name" value="GNAT"/>
    <property type="match status" value="1"/>
</dbReference>
<keyword evidence="1" id="KW-0808">Transferase</keyword>
<keyword evidence="2" id="KW-0012">Acyltransferase</keyword>
<reference evidence="4 5" key="1">
    <citation type="submission" date="2015-11" db="EMBL/GenBank/DDBJ databases">
        <authorList>
            <person name="Sahl J."/>
            <person name="Wagner D."/>
            <person name="Keim P."/>
        </authorList>
    </citation>
    <scope>NUCLEOTIDE SEQUENCE [LARGE SCALE GENOMIC DNA]</scope>
    <source>
        <strain evidence="4 5">BDU18</strain>
    </source>
</reference>
<gene>
    <name evidence="4" type="ORF">WS72_30935</name>
</gene>
<keyword evidence="5" id="KW-1185">Reference proteome</keyword>
<evidence type="ECO:0000313" key="4">
    <source>
        <dbReference type="EMBL" id="KWZ39171.1"/>
    </source>
</evidence>
<dbReference type="InterPro" id="IPR000182">
    <property type="entry name" value="GNAT_dom"/>
</dbReference>
<dbReference type="EMBL" id="LNJQ01000004">
    <property type="protein sequence ID" value="KWZ39171.1"/>
    <property type="molecule type" value="Genomic_DNA"/>
</dbReference>
<dbReference type="CDD" id="cd04301">
    <property type="entry name" value="NAT_SF"/>
    <property type="match status" value="1"/>
</dbReference>
<feature type="domain" description="N-acetyltransferase" evidence="3">
    <location>
        <begin position="22"/>
        <end position="184"/>
    </location>
</feature>
<organism evidence="4 5">
    <name type="scientific">Burkholderia savannae</name>
    <dbReference type="NCBI Taxonomy" id="1637837"/>
    <lineage>
        <taxon>Bacteria</taxon>
        <taxon>Pseudomonadati</taxon>
        <taxon>Pseudomonadota</taxon>
        <taxon>Betaproteobacteria</taxon>
        <taxon>Burkholderiales</taxon>
        <taxon>Burkholderiaceae</taxon>
        <taxon>Burkholderia</taxon>
        <taxon>pseudomallei group</taxon>
    </lineage>
</organism>
<dbReference type="PANTHER" id="PTHR43877">
    <property type="entry name" value="AMINOALKYLPHOSPHONATE N-ACETYLTRANSFERASE-RELATED-RELATED"/>
    <property type="match status" value="1"/>
</dbReference>
<dbReference type="Proteomes" id="UP000070255">
    <property type="component" value="Unassembled WGS sequence"/>
</dbReference>
<evidence type="ECO:0000256" key="1">
    <source>
        <dbReference type="ARBA" id="ARBA00022679"/>
    </source>
</evidence>
<name>A0ABR5T7J4_9BURK</name>